<evidence type="ECO:0000313" key="11">
    <source>
        <dbReference type="Proteomes" id="UP000546464"/>
    </source>
</evidence>
<dbReference type="PANTHER" id="PTHR30625:SF11">
    <property type="entry name" value="MOTA_TOLQ_EXBB PROTON CHANNEL DOMAIN-CONTAINING PROTEIN"/>
    <property type="match status" value="1"/>
</dbReference>
<keyword evidence="8" id="KW-0732">Signal</keyword>
<accession>A0A842HI98</accession>
<comment type="similarity">
    <text evidence="6">Belongs to the exbB/tolQ family.</text>
</comment>
<evidence type="ECO:0000313" key="10">
    <source>
        <dbReference type="EMBL" id="MBC2596079.1"/>
    </source>
</evidence>
<evidence type="ECO:0000256" key="6">
    <source>
        <dbReference type="RuleBase" id="RU004057"/>
    </source>
</evidence>
<proteinExistence type="inferred from homology"/>
<keyword evidence="4 7" id="KW-1133">Transmembrane helix</keyword>
<keyword evidence="5 7" id="KW-0472">Membrane</keyword>
<feature type="signal peptide" evidence="8">
    <location>
        <begin position="1"/>
        <end position="27"/>
    </location>
</feature>
<sequence>MHDLKKFILMLSLGLAAFFAAPVPVLAQDEPPAAQTEQTVEAEDDVGVSMSLWGLFQAGGWAMYILLVLSISGVGLIIYNLLMIREKPFLRPDLAQKLAPAMESLDFDGARKICEDNPAVLTNIISAGLDRIDGQHIDPESMKEAMEESSTEELAAPFVMINMLSLVATLSPMVGLLGTVSGMIKAFRAIAAQGMGQPQALADNISEALITTATGLIVAVPAMFFYIFFKNVYGKISSRVDKQVGDLFHRMMKGIRRHTS</sequence>
<dbReference type="Pfam" id="PF01618">
    <property type="entry name" value="MotA_ExbB"/>
    <property type="match status" value="1"/>
</dbReference>
<dbReference type="EMBL" id="JACHVB010000060">
    <property type="protein sequence ID" value="MBC2596079.1"/>
    <property type="molecule type" value="Genomic_DNA"/>
</dbReference>
<dbReference type="RefSeq" id="WP_185676995.1">
    <property type="nucleotide sequence ID" value="NZ_JACHVB010000060.1"/>
</dbReference>
<evidence type="ECO:0000256" key="1">
    <source>
        <dbReference type="ARBA" id="ARBA00004651"/>
    </source>
</evidence>
<dbReference type="GO" id="GO:0005886">
    <property type="term" value="C:plasma membrane"/>
    <property type="evidence" value="ECO:0007669"/>
    <property type="project" value="UniProtKB-SubCell"/>
</dbReference>
<evidence type="ECO:0000256" key="2">
    <source>
        <dbReference type="ARBA" id="ARBA00022475"/>
    </source>
</evidence>
<name>A0A842HI98_9BACT</name>
<keyword evidence="2" id="KW-1003">Cell membrane</keyword>
<evidence type="ECO:0000256" key="8">
    <source>
        <dbReference type="SAM" id="SignalP"/>
    </source>
</evidence>
<dbReference type="Proteomes" id="UP000546464">
    <property type="component" value="Unassembled WGS sequence"/>
</dbReference>
<feature type="domain" description="MotA/TolQ/ExbB proton channel" evidence="9">
    <location>
        <begin position="120"/>
        <end position="240"/>
    </location>
</feature>
<comment type="caution">
    <text evidence="10">The sequence shown here is derived from an EMBL/GenBank/DDBJ whole genome shotgun (WGS) entry which is preliminary data.</text>
</comment>
<dbReference type="AlphaFoldDB" id="A0A842HI98"/>
<gene>
    <name evidence="10" type="ORF">H5P28_17565</name>
</gene>
<keyword evidence="6" id="KW-0813">Transport</keyword>
<organism evidence="10 11">
    <name type="scientific">Ruficoccus amylovorans</name>
    <dbReference type="NCBI Taxonomy" id="1804625"/>
    <lineage>
        <taxon>Bacteria</taxon>
        <taxon>Pseudomonadati</taxon>
        <taxon>Verrucomicrobiota</taxon>
        <taxon>Opitutia</taxon>
        <taxon>Puniceicoccales</taxon>
        <taxon>Cerasicoccaceae</taxon>
        <taxon>Ruficoccus</taxon>
    </lineage>
</organism>
<evidence type="ECO:0000256" key="7">
    <source>
        <dbReference type="SAM" id="Phobius"/>
    </source>
</evidence>
<comment type="subcellular location">
    <subcellularLocation>
        <location evidence="1">Cell membrane</location>
        <topology evidence="1">Multi-pass membrane protein</topology>
    </subcellularLocation>
    <subcellularLocation>
        <location evidence="6">Membrane</location>
        <topology evidence="6">Multi-pass membrane protein</topology>
    </subcellularLocation>
</comment>
<evidence type="ECO:0000259" key="9">
    <source>
        <dbReference type="Pfam" id="PF01618"/>
    </source>
</evidence>
<keyword evidence="11" id="KW-1185">Reference proteome</keyword>
<evidence type="ECO:0000256" key="5">
    <source>
        <dbReference type="ARBA" id="ARBA00023136"/>
    </source>
</evidence>
<protein>
    <submittedName>
        <fullName evidence="10">MotA/TolQ/ExbB proton channel family protein</fullName>
    </submittedName>
</protein>
<evidence type="ECO:0000256" key="4">
    <source>
        <dbReference type="ARBA" id="ARBA00022989"/>
    </source>
</evidence>
<feature type="chain" id="PRO_5032397198" evidence="8">
    <location>
        <begin position="28"/>
        <end position="260"/>
    </location>
</feature>
<dbReference type="GO" id="GO:0017038">
    <property type="term" value="P:protein import"/>
    <property type="evidence" value="ECO:0007669"/>
    <property type="project" value="TreeGrafter"/>
</dbReference>
<dbReference type="InterPro" id="IPR002898">
    <property type="entry name" value="MotA_ExbB_proton_chnl"/>
</dbReference>
<evidence type="ECO:0000256" key="3">
    <source>
        <dbReference type="ARBA" id="ARBA00022692"/>
    </source>
</evidence>
<feature type="transmembrane region" description="Helical" evidence="7">
    <location>
        <begin position="61"/>
        <end position="82"/>
    </location>
</feature>
<keyword evidence="6" id="KW-0653">Protein transport</keyword>
<dbReference type="PANTHER" id="PTHR30625">
    <property type="entry name" value="PROTEIN TOLQ"/>
    <property type="match status" value="1"/>
</dbReference>
<dbReference type="InterPro" id="IPR050790">
    <property type="entry name" value="ExbB/TolQ_transport"/>
</dbReference>
<reference evidence="10 11" key="1">
    <citation type="submission" date="2020-07" db="EMBL/GenBank/DDBJ databases">
        <authorList>
            <person name="Feng X."/>
        </authorList>
    </citation>
    <scope>NUCLEOTIDE SEQUENCE [LARGE SCALE GENOMIC DNA]</scope>
    <source>
        <strain evidence="10 11">JCM31066</strain>
    </source>
</reference>
<feature type="transmembrane region" description="Helical" evidence="7">
    <location>
        <begin position="208"/>
        <end position="229"/>
    </location>
</feature>
<keyword evidence="3 7" id="KW-0812">Transmembrane</keyword>